<proteinExistence type="predicted"/>
<organism evidence="6 7">
    <name type="scientific">Dyadobacter jejuensis</name>
    <dbReference type="NCBI Taxonomy" id="1082580"/>
    <lineage>
        <taxon>Bacteria</taxon>
        <taxon>Pseudomonadati</taxon>
        <taxon>Bacteroidota</taxon>
        <taxon>Cytophagia</taxon>
        <taxon>Cytophagales</taxon>
        <taxon>Spirosomataceae</taxon>
        <taxon>Dyadobacter</taxon>
    </lineage>
</organism>
<keyword evidence="6" id="KW-0347">Helicase</keyword>
<dbReference type="Pfam" id="PF00271">
    <property type="entry name" value="Helicase_C"/>
    <property type="match status" value="1"/>
</dbReference>
<keyword evidence="2" id="KW-0863">Zinc-finger</keyword>
<reference evidence="6 7" key="1">
    <citation type="submission" date="2018-03" db="EMBL/GenBank/DDBJ databases">
        <title>Genomic Encyclopedia of Archaeal and Bacterial Type Strains, Phase II (KMG-II): from individual species to whole genera.</title>
        <authorList>
            <person name="Goeker M."/>
        </authorList>
    </citation>
    <scope>NUCLEOTIDE SEQUENCE [LARGE SCALE GENOMIC DNA]</scope>
    <source>
        <strain evidence="6 7">DSM 100346</strain>
    </source>
</reference>
<dbReference type="EMBL" id="QGDT01000003">
    <property type="protein sequence ID" value="PWJ58803.1"/>
    <property type="molecule type" value="Genomic_DNA"/>
</dbReference>
<dbReference type="InterPro" id="IPR038718">
    <property type="entry name" value="SNF2-like_sf"/>
</dbReference>
<feature type="domain" description="Helicase C-terminal" evidence="5">
    <location>
        <begin position="949"/>
        <end position="1104"/>
    </location>
</feature>
<evidence type="ECO:0000313" key="6">
    <source>
        <dbReference type="EMBL" id="PWJ58803.1"/>
    </source>
</evidence>
<evidence type="ECO:0000259" key="3">
    <source>
        <dbReference type="PROSITE" id="PS50966"/>
    </source>
</evidence>
<dbReference type="AlphaFoldDB" id="A0A316AM38"/>
<dbReference type="GO" id="GO:0008270">
    <property type="term" value="F:zinc ion binding"/>
    <property type="evidence" value="ECO:0007669"/>
    <property type="project" value="UniProtKB-KW"/>
</dbReference>
<gene>
    <name evidence="6" type="ORF">CLV98_103170</name>
</gene>
<dbReference type="PROSITE" id="PS51194">
    <property type="entry name" value="HELICASE_CTER"/>
    <property type="match status" value="1"/>
</dbReference>
<evidence type="ECO:0000313" key="7">
    <source>
        <dbReference type="Proteomes" id="UP000245880"/>
    </source>
</evidence>
<feature type="domain" description="Helicase ATP-binding" evidence="4">
    <location>
        <begin position="667"/>
        <end position="826"/>
    </location>
</feature>
<name>A0A316AM38_9BACT</name>
<dbReference type="Gene3D" id="3.40.50.300">
    <property type="entry name" value="P-loop containing nucleotide triphosphate hydrolases"/>
    <property type="match status" value="1"/>
</dbReference>
<dbReference type="PROSITE" id="PS51192">
    <property type="entry name" value="HELICASE_ATP_BIND_1"/>
    <property type="match status" value="1"/>
</dbReference>
<evidence type="ECO:0000256" key="2">
    <source>
        <dbReference type="PROSITE-ProRule" id="PRU00325"/>
    </source>
</evidence>
<sequence length="1114" mass="128759">MHVHSLKGVRFENLTTDLIFSQSSELPETASYGFLEIAPQVILTNYASFLVPDGPSNLYHTEIRQDLEGIQLSCNCHHRLGTLCKHQTRTLLILNQKKDYLVFFNEAHRLQQIRQHSQDYGLAEGDNPDEFFYVLYQDGRVQYRPLIDNLIAVNEQTIEHLERQLWQAAPSKPTVDDPSTEELIVVLGKNKYYDHLFIELFRAKRTKAGKLKNPLRTVDPTHLLQLEQDPSLIKFYSALLRFKNQFREKSASSDLLALANICQNPADLDFYIHQTATSDSVNAGNLIRVTLKNPEIGLTLKVHRKGQYYEFGGVIRLDGKTYDLEQVNPQYDYFLRTDKTLQLLNDADYLPIVHYLGNQEKKVLLHTTKFDLFKSRILERLEEKIEIIYAHLVKARQPWSEAATSDTGIKKMIYLSESGHFILITPVIRYGGVEVPILSLKQIHAVDSHGHPYIVRRDEEEEIRFLAALRRQHADFMDQKPRDSFYLSKARFLDENWFLDAFEAWRNQSIKIYGFNTIHQNRLNSHKATVTVTVESGINWFLPDIQVRFGKEKVSLKNLHKAAKNRTRYVALDDGTEGLLPEEWLVRFEKYFSAGTVSGEQLRIPKIRFELMDSLFDAKELKPKVHQELETMRDKLRNFQSIRHVKNPKGLQTSLRNYQKEGLNWLKFLDDFGFGGCLADDMGLGKTVQILAFILNLKETAGQKPHLIVVPTSLVFNWEEEISAFAPELTTWVHHGANRLQPSNKPYPYDIILTTYGTMVSDIHLLSKLSFGYVFLDESQAIKNPDSQRYKAACLLNSKGRVVITGTPFENNSMDLYGQLSFACPGLLGSKLEFKNRYIVPIDRFKTDDPAYRLQKQIHPFILRRTKQQVAPELPDKTETYLYCEMGESQRKVYEAYEKEFFDYLNSKEEGDIKRNRLHVLQGLTKLRQICNAPSLLNDELYYGAESSKIDILLDQIRSKRQKHKILVFSQFVSMLDLIKQKLNQEDIPFEYLTGKSTHREEIVHNFQNNPSISVFLISLKAGGTGLNLTEADYVFLVDPWWNPAVENQAIDRSHRIGQNKKVIAVRLITPHTIEEKMMQLQKSKIDLAADLIRTDRHILKNLSKADLLHLVQP</sequence>
<evidence type="ECO:0000259" key="5">
    <source>
        <dbReference type="PROSITE" id="PS51194"/>
    </source>
</evidence>
<feature type="domain" description="SWIM-type" evidence="3">
    <location>
        <begin position="59"/>
        <end position="95"/>
    </location>
</feature>
<protein>
    <submittedName>
        <fullName evidence="6">Helicase-like protein</fullName>
    </submittedName>
</protein>
<dbReference type="GO" id="GO:0016787">
    <property type="term" value="F:hydrolase activity"/>
    <property type="evidence" value="ECO:0007669"/>
    <property type="project" value="UniProtKB-KW"/>
</dbReference>
<keyword evidence="2" id="KW-0862">Zinc</keyword>
<dbReference type="PROSITE" id="PS50966">
    <property type="entry name" value="ZF_SWIM"/>
    <property type="match status" value="1"/>
</dbReference>
<dbReference type="InterPro" id="IPR000330">
    <property type="entry name" value="SNF2_N"/>
</dbReference>
<dbReference type="Gene3D" id="3.40.50.10810">
    <property type="entry name" value="Tandem AAA-ATPase domain"/>
    <property type="match status" value="1"/>
</dbReference>
<keyword evidence="6" id="KW-0547">Nucleotide-binding</keyword>
<dbReference type="SMART" id="SM00490">
    <property type="entry name" value="HELICc"/>
    <property type="match status" value="1"/>
</dbReference>
<dbReference type="InterPro" id="IPR027417">
    <property type="entry name" value="P-loop_NTPase"/>
</dbReference>
<evidence type="ECO:0000256" key="1">
    <source>
        <dbReference type="ARBA" id="ARBA00022801"/>
    </source>
</evidence>
<comment type="caution">
    <text evidence="6">The sequence shown here is derived from an EMBL/GenBank/DDBJ whole genome shotgun (WGS) entry which is preliminary data.</text>
</comment>
<dbReference type="Pfam" id="PF00176">
    <property type="entry name" value="SNF2-rel_dom"/>
    <property type="match status" value="1"/>
</dbReference>
<dbReference type="SUPFAM" id="SSF52540">
    <property type="entry name" value="P-loop containing nucleoside triphosphate hydrolases"/>
    <property type="match status" value="2"/>
</dbReference>
<dbReference type="InterPro" id="IPR007527">
    <property type="entry name" value="Znf_SWIM"/>
</dbReference>
<dbReference type="PANTHER" id="PTHR10799">
    <property type="entry name" value="SNF2/RAD54 HELICASE FAMILY"/>
    <property type="match status" value="1"/>
</dbReference>
<dbReference type="GO" id="GO:0005524">
    <property type="term" value="F:ATP binding"/>
    <property type="evidence" value="ECO:0007669"/>
    <property type="project" value="InterPro"/>
</dbReference>
<dbReference type="OrthoDB" id="9760715at2"/>
<dbReference type="InterPro" id="IPR049730">
    <property type="entry name" value="SNF2/RAD54-like_C"/>
</dbReference>
<dbReference type="SMART" id="SM00487">
    <property type="entry name" value="DEXDc"/>
    <property type="match status" value="1"/>
</dbReference>
<keyword evidence="1" id="KW-0378">Hydrolase</keyword>
<keyword evidence="2" id="KW-0479">Metal-binding</keyword>
<dbReference type="GO" id="GO:0004386">
    <property type="term" value="F:helicase activity"/>
    <property type="evidence" value="ECO:0007669"/>
    <property type="project" value="UniProtKB-KW"/>
</dbReference>
<keyword evidence="6" id="KW-0067">ATP-binding</keyword>
<dbReference type="RefSeq" id="WP_109673737.1">
    <property type="nucleotide sequence ID" value="NZ_QGDT01000003.1"/>
</dbReference>
<keyword evidence="7" id="KW-1185">Reference proteome</keyword>
<dbReference type="CDD" id="cd18793">
    <property type="entry name" value="SF2_C_SNF"/>
    <property type="match status" value="1"/>
</dbReference>
<dbReference type="Proteomes" id="UP000245880">
    <property type="component" value="Unassembled WGS sequence"/>
</dbReference>
<evidence type="ECO:0000259" key="4">
    <source>
        <dbReference type="PROSITE" id="PS51192"/>
    </source>
</evidence>
<dbReference type="InterPro" id="IPR014001">
    <property type="entry name" value="Helicase_ATP-bd"/>
</dbReference>
<dbReference type="InterPro" id="IPR001650">
    <property type="entry name" value="Helicase_C-like"/>
</dbReference>
<accession>A0A316AM38</accession>